<protein>
    <submittedName>
        <fullName evidence="2">Uncharacterized protein</fullName>
    </submittedName>
</protein>
<keyword evidence="1" id="KW-0812">Transmembrane</keyword>
<keyword evidence="1" id="KW-0472">Membrane</keyword>
<evidence type="ECO:0000256" key="1">
    <source>
        <dbReference type="SAM" id="Phobius"/>
    </source>
</evidence>
<gene>
    <name evidence="2" type="ORF">RFI_30501</name>
</gene>
<proteinExistence type="predicted"/>
<dbReference type="AlphaFoldDB" id="X6LZ70"/>
<keyword evidence="1" id="KW-1133">Transmembrane helix</keyword>
<keyword evidence="3" id="KW-1185">Reference proteome</keyword>
<evidence type="ECO:0000313" key="2">
    <source>
        <dbReference type="EMBL" id="ETO06889.1"/>
    </source>
</evidence>
<dbReference type="EMBL" id="ASPP01026700">
    <property type="protein sequence ID" value="ETO06889.1"/>
    <property type="molecule type" value="Genomic_DNA"/>
</dbReference>
<accession>X6LZ70</accession>
<feature type="transmembrane region" description="Helical" evidence="1">
    <location>
        <begin position="6"/>
        <end position="24"/>
    </location>
</feature>
<name>X6LZ70_RETFI</name>
<feature type="non-terminal residue" evidence="2">
    <location>
        <position position="160"/>
    </location>
</feature>
<sequence length="160" mass="18494">MSELGWPTILVALFFMLVTQLMFVHNLTQKKNELKTTENNDERKEDSTQAYEISLVPDKGCALFFNWLSTETDGTILKNMGIWELYGKGIELKRMQTVSPNNYQKVFSCDNKDDKFYFGRGDVQFCNRFDAVFSIRESSQIDSSAHTPTNGIYFGHIEYL</sequence>
<reference evidence="2 3" key="1">
    <citation type="journal article" date="2013" name="Curr. Biol.">
        <title>The Genome of the Foraminiferan Reticulomyxa filosa.</title>
        <authorList>
            <person name="Glockner G."/>
            <person name="Hulsmann N."/>
            <person name="Schleicher M."/>
            <person name="Noegel A.A."/>
            <person name="Eichinger L."/>
            <person name="Gallinger C."/>
            <person name="Pawlowski J."/>
            <person name="Sierra R."/>
            <person name="Euteneuer U."/>
            <person name="Pillet L."/>
            <person name="Moustafa A."/>
            <person name="Platzer M."/>
            <person name="Groth M."/>
            <person name="Szafranski K."/>
            <person name="Schliwa M."/>
        </authorList>
    </citation>
    <scope>NUCLEOTIDE SEQUENCE [LARGE SCALE GENOMIC DNA]</scope>
</reference>
<comment type="caution">
    <text evidence="2">The sequence shown here is derived from an EMBL/GenBank/DDBJ whole genome shotgun (WGS) entry which is preliminary data.</text>
</comment>
<evidence type="ECO:0000313" key="3">
    <source>
        <dbReference type="Proteomes" id="UP000023152"/>
    </source>
</evidence>
<organism evidence="2 3">
    <name type="scientific">Reticulomyxa filosa</name>
    <dbReference type="NCBI Taxonomy" id="46433"/>
    <lineage>
        <taxon>Eukaryota</taxon>
        <taxon>Sar</taxon>
        <taxon>Rhizaria</taxon>
        <taxon>Retaria</taxon>
        <taxon>Foraminifera</taxon>
        <taxon>Monothalamids</taxon>
        <taxon>Reticulomyxidae</taxon>
        <taxon>Reticulomyxa</taxon>
    </lineage>
</organism>
<dbReference type="Proteomes" id="UP000023152">
    <property type="component" value="Unassembled WGS sequence"/>
</dbReference>